<evidence type="ECO:0000313" key="2">
    <source>
        <dbReference type="Proteomes" id="UP000805649"/>
    </source>
</evidence>
<keyword evidence="2" id="KW-1185">Reference proteome</keyword>
<reference evidence="1 2" key="1">
    <citation type="journal article" date="2020" name="Phytopathology">
        <title>Genome Sequence Resources of Colletotrichum truncatum, C. plurivorum, C. musicola, and C. sojae: Four Species Pathogenic to Soybean (Glycine max).</title>
        <authorList>
            <person name="Rogerio F."/>
            <person name="Boufleur T.R."/>
            <person name="Ciampi-Guillardi M."/>
            <person name="Sukno S.A."/>
            <person name="Thon M.R."/>
            <person name="Massola Junior N.S."/>
            <person name="Baroncelli R."/>
        </authorList>
    </citation>
    <scope>NUCLEOTIDE SEQUENCE [LARGE SCALE GENOMIC DNA]</scope>
    <source>
        <strain evidence="1 2">CMES1059</strain>
    </source>
</reference>
<evidence type="ECO:0000313" key="1">
    <source>
        <dbReference type="EMBL" id="KAL0936656.1"/>
    </source>
</evidence>
<dbReference type="Proteomes" id="UP000805649">
    <property type="component" value="Unassembled WGS sequence"/>
</dbReference>
<name>A0ACC3YXL9_COLTU</name>
<dbReference type="EMBL" id="VUJX02000005">
    <property type="protein sequence ID" value="KAL0936656.1"/>
    <property type="molecule type" value="Genomic_DNA"/>
</dbReference>
<gene>
    <name evidence="1" type="ORF">CTRU02_208871</name>
</gene>
<sequence length="297" mass="33813">MASFTSFKALRFAYNDGISDGYWGEKTSTLNFCEEDYVVSYYCAEVCNTLTNLLFLWLGLKGISNCVSQGHPRIFFVAFLGYVVVGLGSIAFHTSLKYLMQLVDELSMIYTTCLMVFATFSYSRSTQFVAFLGSGLILLACFITSYYHITKDPNFHQGCYAALTATVVIRSLYVMETQLRPALVARNGAKAQTILKTMWIMVATGLGVFLAGYMIWNLDNMFCTQIRRLRRQAGLPWGVVLEGHAWWHLMTGLAAYYYITWGIWLRRCLEGQENEYKLVWPRSLVSVPVVLRSKKDK</sequence>
<comment type="caution">
    <text evidence="1">The sequence shown here is derived from an EMBL/GenBank/DDBJ whole genome shotgun (WGS) entry which is preliminary data.</text>
</comment>
<accession>A0ACC3YXL9</accession>
<protein>
    <submittedName>
        <fullName evidence="1">Alkaline ceramidase 3</fullName>
    </submittedName>
</protein>
<proteinExistence type="predicted"/>
<organism evidence="1 2">
    <name type="scientific">Colletotrichum truncatum</name>
    <name type="common">Anthracnose fungus</name>
    <name type="synonym">Colletotrichum capsici</name>
    <dbReference type="NCBI Taxonomy" id="5467"/>
    <lineage>
        <taxon>Eukaryota</taxon>
        <taxon>Fungi</taxon>
        <taxon>Dikarya</taxon>
        <taxon>Ascomycota</taxon>
        <taxon>Pezizomycotina</taxon>
        <taxon>Sordariomycetes</taxon>
        <taxon>Hypocreomycetidae</taxon>
        <taxon>Glomerellales</taxon>
        <taxon>Glomerellaceae</taxon>
        <taxon>Colletotrichum</taxon>
        <taxon>Colletotrichum truncatum species complex</taxon>
    </lineage>
</organism>